<dbReference type="EMBL" id="LVVM01004531">
    <property type="protein sequence ID" value="OJA12698.1"/>
    <property type="molecule type" value="Genomic_DNA"/>
</dbReference>
<accession>A0A1J8QTD1</accession>
<proteinExistence type="predicted"/>
<evidence type="ECO:0008006" key="3">
    <source>
        <dbReference type="Google" id="ProtNLM"/>
    </source>
</evidence>
<dbReference type="AlphaFoldDB" id="A0A1J8QTD1"/>
<comment type="caution">
    <text evidence="1">The sequence shown here is derived from an EMBL/GenBank/DDBJ whole genome shotgun (WGS) entry which is preliminary data.</text>
</comment>
<sequence length="135" mass="14969">MFKEITQCVSSPTDLLPQTADDLTLLSDTVRLCTKLVALRCPPLNSSAWKHLSDLHTLLTVEIHGVYCPLDGNNLKFAPFLNVTTLSFDLKIATGLITLLQHSEFPSLKKFDFYGTMSSSEVEHLFGALSQCNTH</sequence>
<keyword evidence="2" id="KW-1185">Reference proteome</keyword>
<evidence type="ECO:0000313" key="2">
    <source>
        <dbReference type="Proteomes" id="UP000183567"/>
    </source>
</evidence>
<dbReference type="OrthoDB" id="2682015at2759"/>
<gene>
    <name evidence="1" type="ORF">AZE42_11700</name>
</gene>
<name>A0A1J8QTD1_9AGAM</name>
<organism evidence="1 2">
    <name type="scientific">Rhizopogon vesiculosus</name>
    <dbReference type="NCBI Taxonomy" id="180088"/>
    <lineage>
        <taxon>Eukaryota</taxon>
        <taxon>Fungi</taxon>
        <taxon>Dikarya</taxon>
        <taxon>Basidiomycota</taxon>
        <taxon>Agaricomycotina</taxon>
        <taxon>Agaricomycetes</taxon>
        <taxon>Agaricomycetidae</taxon>
        <taxon>Boletales</taxon>
        <taxon>Suillineae</taxon>
        <taxon>Rhizopogonaceae</taxon>
        <taxon>Rhizopogon</taxon>
    </lineage>
</organism>
<protein>
    <recommendedName>
        <fullName evidence="3">F-box domain-containing protein</fullName>
    </recommendedName>
</protein>
<dbReference type="Proteomes" id="UP000183567">
    <property type="component" value="Unassembled WGS sequence"/>
</dbReference>
<reference evidence="1 2" key="1">
    <citation type="submission" date="2016-03" db="EMBL/GenBank/DDBJ databases">
        <title>Comparative genomics of the ectomycorrhizal sister species Rhizopogon vinicolor and Rhizopogon vesiculosus (Basidiomycota: Boletales) reveals a divergence of the mating type B locus.</title>
        <authorList>
            <person name="Mujic A.B."/>
            <person name="Kuo A."/>
            <person name="Tritt A."/>
            <person name="Lipzen A."/>
            <person name="Chen C."/>
            <person name="Johnson J."/>
            <person name="Sharma A."/>
            <person name="Barry K."/>
            <person name="Grigoriev I.V."/>
            <person name="Spatafora J.W."/>
        </authorList>
    </citation>
    <scope>NUCLEOTIDE SEQUENCE [LARGE SCALE GENOMIC DNA]</scope>
    <source>
        <strain evidence="1 2">AM-OR11-056</strain>
    </source>
</reference>
<evidence type="ECO:0000313" key="1">
    <source>
        <dbReference type="EMBL" id="OJA12698.1"/>
    </source>
</evidence>